<accession>A0A484H3A0</accession>
<keyword evidence="3" id="KW-0813">Transport</keyword>
<evidence type="ECO:0000256" key="17">
    <source>
        <dbReference type="ARBA" id="ARBA00064647"/>
    </source>
</evidence>
<evidence type="ECO:0000256" key="4">
    <source>
        <dbReference type="ARBA" id="ARBA00022547"/>
    </source>
</evidence>
<keyword evidence="9" id="KW-1133">Transmembrane helix</keyword>
<gene>
    <name evidence="19" type="ORF">DBR06_SOUSAS1810102</name>
</gene>
<keyword evidence="11" id="KW-0406">Ion transport</keyword>
<evidence type="ECO:0000256" key="12">
    <source>
        <dbReference type="ARBA" id="ARBA00023128"/>
    </source>
</evidence>
<dbReference type="GO" id="GO:0042776">
    <property type="term" value="P:proton motive force-driven mitochondrial ATP synthesis"/>
    <property type="evidence" value="ECO:0007669"/>
    <property type="project" value="TreeGrafter"/>
</dbReference>
<evidence type="ECO:0000313" key="19">
    <source>
        <dbReference type="EMBL" id="TEA42329.1"/>
    </source>
</evidence>
<comment type="subunit">
    <text evidence="17">Component of the ATP synthase complex composed at least of ATP5F1A/subunit alpha, ATP5F1B/subunit beta, ATP5MC1/subunit c (homooctomer), MT-ATP6/subunit a, MT-ATP8/subunit 8, ATP5ME/subunit e, ATP5MF/subunit f, ATP5MG/subunit g, ATP5MK/subunit k, ATP5MJ/subunit j, ATP5F1C/subunit gamma, ATP5F1D/subunit delta, ATP5F1E/subunit epsilon, ATP5PF/subunit F6, ATP5PB/subunit b, ATP5PD/subunit d, ATP5PO/subunit OSCP. ATP synthase complex consists of a soluble F(1) head domain (subunits alpha(3) and beta(3)) - the catalytic core - and a membrane F(0) domain - the membrane proton channel (subunits c, a, 8, e, f, g, k and j). These two domains are linked by a central stalk (subunits gamma, delta, and epsilon) rotating inside the F1 region and a stationary peripheral stalk (subunits F6, b, d, and OSCP).</text>
</comment>
<keyword evidence="6" id="KW-0812">Transmembrane</keyword>
<comment type="caution">
    <text evidence="19">The sequence shown here is derived from an EMBL/GenBank/DDBJ whole genome shotgun (WGS) entry which is preliminary data.</text>
</comment>
<evidence type="ECO:0000256" key="13">
    <source>
        <dbReference type="ARBA" id="ARBA00023136"/>
    </source>
</evidence>
<keyword evidence="7" id="KW-0375">Hydrogen ion transport</keyword>
<dbReference type="GO" id="GO:0005743">
    <property type="term" value="C:mitochondrial inner membrane"/>
    <property type="evidence" value="ECO:0007669"/>
    <property type="project" value="UniProtKB-SubCell"/>
</dbReference>
<keyword evidence="8" id="KW-0999">Mitochondrion inner membrane</keyword>
<evidence type="ECO:0000256" key="7">
    <source>
        <dbReference type="ARBA" id="ARBA00022781"/>
    </source>
</evidence>
<comment type="function">
    <text evidence="16">Subunit f, of the mitochondrial membrane ATP synthase complex (F(1)F(0) ATP synthase or Complex V) that produces ATP from ADP in the presence of a proton gradient across the membrane which is generated by electron transport complexes of the respiratory chain. ATP synthase complex consist of a soluble F(1) head domain - the catalytic core - and a membrane F(1) domain - the membrane proton channel. These two domains are linked by a central stalk rotating inside the F(1) region and a stationary peripheral stalk. During catalysis, ATP synthesis in the catalytic domain of F(1) is coupled via a rotary mechanism of the central stalk subunits to proton translocation. In vivo, can only synthesize ATP although its ATP hydrolase activity can be activated artificially in vitro. Part of the complex F(0) domain.</text>
</comment>
<sequence length="88" mass="10258">MASVIPLKEEKLLDVKIGELPSWILTQDFTPKGIAGAFQRGYYQYYNKYVSVKKGSFAGLSTVLAAYMLFNYCCSYKEFEHEWPRKYH</sequence>
<evidence type="ECO:0000256" key="15">
    <source>
        <dbReference type="ARBA" id="ARBA00032201"/>
    </source>
</evidence>
<protein>
    <recommendedName>
        <fullName evidence="18">ATP synthase F(0) complex subunit f, mitochondrial</fullName>
    </recommendedName>
    <alternativeName>
        <fullName evidence="15">ATP synthase membrane subunit f</fullName>
    </alternativeName>
</protein>
<keyword evidence="5" id="KW-0597">Phosphoprotein</keyword>
<evidence type="ECO:0000313" key="20">
    <source>
        <dbReference type="Proteomes" id="UP000295264"/>
    </source>
</evidence>
<dbReference type="InterPro" id="IPR019344">
    <property type="entry name" value="F1F0-ATPsyn_F_prd"/>
</dbReference>
<dbReference type="AlphaFoldDB" id="A0A484H3A0"/>
<organism evidence="19 20">
    <name type="scientific">Sousa chinensis</name>
    <name type="common">Indo-pacific humpbacked dolphin</name>
    <name type="synonym">Steno chinensis</name>
    <dbReference type="NCBI Taxonomy" id="103600"/>
    <lineage>
        <taxon>Eukaryota</taxon>
        <taxon>Metazoa</taxon>
        <taxon>Chordata</taxon>
        <taxon>Craniata</taxon>
        <taxon>Vertebrata</taxon>
        <taxon>Euteleostomi</taxon>
        <taxon>Mammalia</taxon>
        <taxon>Eutheria</taxon>
        <taxon>Laurasiatheria</taxon>
        <taxon>Artiodactyla</taxon>
        <taxon>Whippomorpha</taxon>
        <taxon>Cetacea</taxon>
        <taxon>Odontoceti</taxon>
        <taxon>Delphinidae</taxon>
        <taxon>Sousa</taxon>
    </lineage>
</organism>
<comment type="subcellular location">
    <subcellularLocation>
        <location evidence="1">Mitochondrion inner membrane</location>
        <topology evidence="1">Single-pass membrane protein</topology>
    </subcellularLocation>
</comment>
<dbReference type="PANTHER" id="PTHR13080">
    <property type="entry name" value="ATP SYNTHASE F CHAIN, MITOCHONDRIAL-RELATED"/>
    <property type="match status" value="1"/>
</dbReference>
<dbReference type="EMBL" id="QWLN02000112">
    <property type="protein sequence ID" value="TEA42329.1"/>
    <property type="molecule type" value="Genomic_DNA"/>
</dbReference>
<evidence type="ECO:0000256" key="3">
    <source>
        <dbReference type="ARBA" id="ARBA00022448"/>
    </source>
</evidence>
<dbReference type="GO" id="GO:0045259">
    <property type="term" value="C:proton-transporting ATP synthase complex"/>
    <property type="evidence" value="ECO:0007669"/>
    <property type="project" value="UniProtKB-KW"/>
</dbReference>
<name>A0A484H3A0_SOUCH</name>
<keyword evidence="13" id="KW-0472">Membrane</keyword>
<evidence type="ECO:0000256" key="5">
    <source>
        <dbReference type="ARBA" id="ARBA00022553"/>
    </source>
</evidence>
<reference evidence="19 20" key="1">
    <citation type="journal article" date="2018" name="Genomics">
        <title>Molecular footprints of inshore aquatic adaptation in Indo-Pacific humpback dolphin (Sousa chinensis).</title>
        <authorList>
            <person name="Ming Y."/>
            <person name="Jian J."/>
            <person name="Yu F."/>
            <person name="Yu X."/>
            <person name="Wang J."/>
            <person name="Liu W."/>
        </authorList>
    </citation>
    <scope>NUCLEOTIDE SEQUENCE [LARGE SCALE GENOMIC DNA]</scope>
    <source>
        <strain evidence="19">MY-2018</strain>
        <tissue evidence="19">Skin</tissue>
    </source>
</reference>
<keyword evidence="12" id="KW-0496">Mitochondrion</keyword>
<keyword evidence="14" id="KW-0066">ATP synthesis</keyword>
<dbReference type="GO" id="GO:0046933">
    <property type="term" value="F:proton-transporting ATP synthase activity, rotational mechanism"/>
    <property type="evidence" value="ECO:0007669"/>
    <property type="project" value="TreeGrafter"/>
</dbReference>
<proteinExistence type="inferred from homology"/>
<keyword evidence="10" id="KW-0007">Acetylation</keyword>
<evidence type="ECO:0000256" key="2">
    <source>
        <dbReference type="ARBA" id="ARBA00005895"/>
    </source>
</evidence>
<evidence type="ECO:0000256" key="6">
    <source>
        <dbReference type="ARBA" id="ARBA00022692"/>
    </source>
</evidence>
<comment type="similarity">
    <text evidence="2">Belongs to the ATPase F chain family.</text>
</comment>
<evidence type="ECO:0000256" key="18">
    <source>
        <dbReference type="ARBA" id="ARBA00070733"/>
    </source>
</evidence>
<keyword evidence="4" id="KW-0138">CF(0)</keyword>
<evidence type="ECO:0000256" key="9">
    <source>
        <dbReference type="ARBA" id="ARBA00022989"/>
    </source>
</evidence>
<evidence type="ECO:0000256" key="16">
    <source>
        <dbReference type="ARBA" id="ARBA00054012"/>
    </source>
</evidence>
<evidence type="ECO:0000256" key="14">
    <source>
        <dbReference type="ARBA" id="ARBA00023310"/>
    </source>
</evidence>
<dbReference type="PANTHER" id="PTHR13080:SF16">
    <property type="entry name" value="ATP SYNTHASE SUBUNIT F, MITOCHONDRIAL"/>
    <property type="match status" value="1"/>
</dbReference>
<evidence type="ECO:0000256" key="1">
    <source>
        <dbReference type="ARBA" id="ARBA00004434"/>
    </source>
</evidence>
<dbReference type="Proteomes" id="UP000295264">
    <property type="component" value="Unassembled WGS sequence"/>
</dbReference>
<evidence type="ECO:0000256" key="11">
    <source>
        <dbReference type="ARBA" id="ARBA00023065"/>
    </source>
</evidence>
<keyword evidence="20" id="KW-1185">Reference proteome</keyword>
<evidence type="ECO:0000256" key="8">
    <source>
        <dbReference type="ARBA" id="ARBA00022792"/>
    </source>
</evidence>
<dbReference type="Pfam" id="PF10206">
    <property type="entry name" value="WRW"/>
    <property type="match status" value="1"/>
</dbReference>
<evidence type="ECO:0000256" key="10">
    <source>
        <dbReference type="ARBA" id="ARBA00022990"/>
    </source>
</evidence>